<feature type="signal peptide" evidence="2">
    <location>
        <begin position="1"/>
        <end position="17"/>
    </location>
</feature>
<protein>
    <submittedName>
        <fullName evidence="3">Uncharacterized protein</fullName>
    </submittedName>
</protein>
<keyword evidence="2" id="KW-0732">Signal</keyword>
<dbReference type="EMBL" id="JAGTJS010000016">
    <property type="protein sequence ID" value="KAH7246875.1"/>
    <property type="molecule type" value="Genomic_DNA"/>
</dbReference>
<comment type="caution">
    <text evidence="3">The sequence shown here is derived from an EMBL/GenBank/DDBJ whole genome shotgun (WGS) entry which is preliminary data.</text>
</comment>
<evidence type="ECO:0000313" key="3">
    <source>
        <dbReference type="EMBL" id="KAH7246875.1"/>
    </source>
</evidence>
<dbReference type="AlphaFoldDB" id="A0A9P9GY39"/>
<reference evidence="3" key="1">
    <citation type="journal article" date="2021" name="Nat. Commun.">
        <title>Genetic determinants of endophytism in the Arabidopsis root mycobiome.</title>
        <authorList>
            <person name="Mesny F."/>
            <person name="Miyauchi S."/>
            <person name="Thiergart T."/>
            <person name="Pickel B."/>
            <person name="Atanasova L."/>
            <person name="Karlsson M."/>
            <person name="Huettel B."/>
            <person name="Barry K.W."/>
            <person name="Haridas S."/>
            <person name="Chen C."/>
            <person name="Bauer D."/>
            <person name="Andreopoulos W."/>
            <person name="Pangilinan J."/>
            <person name="LaButti K."/>
            <person name="Riley R."/>
            <person name="Lipzen A."/>
            <person name="Clum A."/>
            <person name="Drula E."/>
            <person name="Henrissat B."/>
            <person name="Kohler A."/>
            <person name="Grigoriev I.V."/>
            <person name="Martin F.M."/>
            <person name="Hacquard S."/>
        </authorList>
    </citation>
    <scope>NUCLEOTIDE SEQUENCE</scope>
    <source>
        <strain evidence="3">FSSC 5 MPI-SDFR-AT-0091</strain>
    </source>
</reference>
<evidence type="ECO:0000256" key="2">
    <source>
        <dbReference type="SAM" id="SignalP"/>
    </source>
</evidence>
<name>A0A9P9GY39_FUSSL</name>
<feature type="region of interest" description="Disordered" evidence="1">
    <location>
        <begin position="120"/>
        <end position="153"/>
    </location>
</feature>
<gene>
    <name evidence="3" type="ORF">B0J15DRAFT_76940</name>
</gene>
<accession>A0A9P9GY39</accession>
<feature type="chain" id="PRO_5040226506" evidence="2">
    <location>
        <begin position="18"/>
        <end position="176"/>
    </location>
</feature>
<evidence type="ECO:0000256" key="1">
    <source>
        <dbReference type="SAM" id="MobiDB-lite"/>
    </source>
</evidence>
<sequence>MFPQLNTTLFPLPLCFFFSPTLKPLPSQTRPSGPEMHHLGPSPLSPSPPQPTDCRCTQAHQGGPLGALQSPTRGGLPCSIPARPAIVFTLCFFFFNLADWSLLMTLMPPRHRNHHVPSLPPMSSPSISRAFRSGPPASPTPVPAGVSGQPHPGQAGNPNWAVTFIYAQIRTPRAVS</sequence>
<dbReference type="Proteomes" id="UP000736672">
    <property type="component" value="Unassembled WGS sequence"/>
</dbReference>
<feature type="region of interest" description="Disordered" evidence="1">
    <location>
        <begin position="27"/>
        <end position="54"/>
    </location>
</feature>
<organism evidence="3 4">
    <name type="scientific">Fusarium solani</name>
    <name type="common">Filamentous fungus</name>
    <dbReference type="NCBI Taxonomy" id="169388"/>
    <lineage>
        <taxon>Eukaryota</taxon>
        <taxon>Fungi</taxon>
        <taxon>Dikarya</taxon>
        <taxon>Ascomycota</taxon>
        <taxon>Pezizomycotina</taxon>
        <taxon>Sordariomycetes</taxon>
        <taxon>Hypocreomycetidae</taxon>
        <taxon>Hypocreales</taxon>
        <taxon>Nectriaceae</taxon>
        <taxon>Fusarium</taxon>
        <taxon>Fusarium solani species complex</taxon>
    </lineage>
</organism>
<evidence type="ECO:0000313" key="4">
    <source>
        <dbReference type="Proteomes" id="UP000736672"/>
    </source>
</evidence>
<proteinExistence type="predicted"/>
<keyword evidence="4" id="KW-1185">Reference proteome</keyword>